<gene>
    <name evidence="1" type="ORF">ALO91_03986</name>
</gene>
<dbReference type="AlphaFoldDB" id="A0A0L8IR22"/>
<dbReference type="PATRIC" id="fig|199198.4.peg.2497"/>
<dbReference type="Proteomes" id="UP000050297">
    <property type="component" value="Unassembled WGS sequence"/>
</dbReference>
<evidence type="ECO:0000313" key="2">
    <source>
        <dbReference type="Proteomes" id="UP000050297"/>
    </source>
</evidence>
<dbReference type="Pfam" id="PF11284">
    <property type="entry name" value="DUF3085"/>
    <property type="match status" value="1"/>
</dbReference>
<name>A0A0L8IR22_PSESX</name>
<sequence>MLKFKGSDLRAVLLEARTHQCRIVLAKDQGVYLLSEFGEKVADGPRKHLAYAVGCNPEVDAFDDWWSRARAELGGDDFAEYFDPQDAVLARAWETGGDLVLEATETHITLAVENTPSKKR</sequence>
<evidence type="ECO:0000313" key="1">
    <source>
        <dbReference type="EMBL" id="KPW15881.1"/>
    </source>
</evidence>
<accession>A0A0L8IR22</accession>
<reference evidence="1 2" key="1">
    <citation type="submission" date="2015-09" db="EMBL/GenBank/DDBJ databases">
        <title>Genome announcement of multiple Pseudomonas syringae strains.</title>
        <authorList>
            <person name="Thakur S."/>
            <person name="Wang P.W."/>
            <person name="Gong Y."/>
            <person name="Weir B.S."/>
            <person name="Guttman D.S."/>
        </authorList>
    </citation>
    <scope>NUCLEOTIDE SEQUENCE [LARGE SCALE GENOMIC DNA]</scope>
    <source>
        <strain evidence="1 2">ICMP2802</strain>
    </source>
</reference>
<organism evidence="1 2">
    <name type="scientific">Pseudomonas syringae pv. aceris</name>
    <dbReference type="NCBI Taxonomy" id="199198"/>
    <lineage>
        <taxon>Bacteria</taxon>
        <taxon>Pseudomonadati</taxon>
        <taxon>Pseudomonadota</taxon>
        <taxon>Gammaproteobacteria</taxon>
        <taxon>Pseudomonadales</taxon>
        <taxon>Pseudomonadaceae</taxon>
        <taxon>Pseudomonas</taxon>
        <taxon>Pseudomonas syringae</taxon>
    </lineage>
</organism>
<dbReference type="RefSeq" id="WP_004407534.1">
    <property type="nucleotide sequence ID" value="NZ_LGAR01000114.1"/>
</dbReference>
<dbReference type="EMBL" id="LJPM01000414">
    <property type="protein sequence ID" value="KPW15881.1"/>
    <property type="molecule type" value="Genomic_DNA"/>
</dbReference>
<comment type="caution">
    <text evidence="1">The sequence shown here is derived from an EMBL/GenBank/DDBJ whole genome shotgun (WGS) entry which is preliminary data.</text>
</comment>
<protein>
    <recommendedName>
        <fullName evidence="3">DUF3085 domain-containing protein</fullName>
    </recommendedName>
</protein>
<dbReference type="InterPro" id="IPR021436">
    <property type="entry name" value="DUF3085"/>
</dbReference>
<proteinExistence type="predicted"/>
<evidence type="ECO:0008006" key="3">
    <source>
        <dbReference type="Google" id="ProtNLM"/>
    </source>
</evidence>